<dbReference type="InterPro" id="IPR043143">
    <property type="entry name" value="Mal/L-sulf/L-lact_DH-like_NADP"/>
</dbReference>
<dbReference type="Gene3D" id="3.30.1370.60">
    <property type="entry name" value="Hypothetical oxidoreductase yiak, domain 2"/>
    <property type="match status" value="1"/>
</dbReference>
<dbReference type="PANTHER" id="PTHR11091:SF0">
    <property type="entry name" value="MALATE DEHYDROGENASE"/>
    <property type="match status" value="1"/>
</dbReference>
<evidence type="ECO:0000256" key="2">
    <source>
        <dbReference type="ARBA" id="ARBA00023002"/>
    </source>
</evidence>
<dbReference type="PANTHER" id="PTHR11091">
    <property type="entry name" value="OXIDOREDUCTASE-RELATED"/>
    <property type="match status" value="1"/>
</dbReference>
<comment type="similarity">
    <text evidence="1">Belongs to the LDH2/MDH2 oxidoreductase family.</text>
</comment>
<dbReference type="Gene3D" id="1.10.1530.10">
    <property type="match status" value="1"/>
</dbReference>
<sequence>MSEQKNIHISADSIRQWAQNCLQQAGAEESIAAAMAENLVAADLMGFRTHGLMRLRYNINCLRDGSSRPSGDYQVVSKRAAVQLWDADLLSGLYVVPQAVDAAIGMARECGTGTVIVKRAQHVAALAVYLERAVNEGMLIQLMCATPGQQVVAPHGAKSAWFSPNPFAIGAPTQSRPILFDISFSMTAAGKVRKAIAEQQPLPYSALITASGDYTTDATTFLNDPASVLAPLGGQELGYKGSGLCLFSELWTLALSQLGRHQEQPGLDANTVWIQVIDPSAFGNVEEFKAQAQALVDGMKAATPIDKSYPIRIPGEGAMATRARQLQSGVEYSPELWRQLEKVADFMQQPLPKRSNETN</sequence>
<reference evidence="3 4" key="1">
    <citation type="submission" date="2018-09" db="EMBL/GenBank/DDBJ databases">
        <title>Whole genome sequencing of Idiomarina andamanensis W-5T (LMG 29773T= JCM 31645T).</title>
        <authorList>
            <person name="Das S.K."/>
        </authorList>
    </citation>
    <scope>NUCLEOTIDE SEQUENCE [LARGE SCALE GENOMIC DNA]</scope>
    <source>
        <strain evidence="3 4">W-5T</strain>
    </source>
</reference>
<name>A0AA92ILQ9_9GAMM</name>
<dbReference type="EMBL" id="CP032551">
    <property type="protein sequence ID" value="QGT95731.1"/>
    <property type="molecule type" value="Genomic_DNA"/>
</dbReference>
<protein>
    <submittedName>
        <fullName evidence="3">Ldh family oxidoreductase</fullName>
    </submittedName>
</protein>
<proteinExistence type="inferred from homology"/>
<dbReference type="Pfam" id="PF02615">
    <property type="entry name" value="Ldh_2"/>
    <property type="match status" value="1"/>
</dbReference>
<dbReference type="Proteomes" id="UP000427820">
    <property type="component" value="Chromosome"/>
</dbReference>
<accession>A0AA92ILQ9</accession>
<dbReference type="InterPro" id="IPR003767">
    <property type="entry name" value="Malate/L-lactate_DH-like"/>
</dbReference>
<organism evidence="3 4">
    <name type="scientific">Pseudidiomarina andamanensis</name>
    <dbReference type="NCBI Taxonomy" id="1940690"/>
    <lineage>
        <taxon>Bacteria</taxon>
        <taxon>Pseudomonadati</taxon>
        <taxon>Pseudomonadota</taxon>
        <taxon>Gammaproteobacteria</taxon>
        <taxon>Alteromonadales</taxon>
        <taxon>Idiomarinaceae</taxon>
        <taxon>Pseudidiomarina</taxon>
    </lineage>
</organism>
<gene>
    <name evidence="3" type="ORF">D3795_05945</name>
</gene>
<evidence type="ECO:0000313" key="3">
    <source>
        <dbReference type="EMBL" id="QGT95731.1"/>
    </source>
</evidence>
<dbReference type="InterPro" id="IPR036111">
    <property type="entry name" value="Mal/L-sulfo/L-lacto_DH-like_sf"/>
</dbReference>
<keyword evidence="2" id="KW-0560">Oxidoreductase</keyword>
<keyword evidence="4" id="KW-1185">Reference proteome</keyword>
<dbReference type="KEGG" id="panm:D3795_05945"/>
<dbReference type="AlphaFoldDB" id="A0AA92ILQ9"/>
<evidence type="ECO:0000313" key="4">
    <source>
        <dbReference type="Proteomes" id="UP000427820"/>
    </source>
</evidence>
<evidence type="ECO:0000256" key="1">
    <source>
        <dbReference type="ARBA" id="ARBA00006056"/>
    </source>
</evidence>
<dbReference type="InterPro" id="IPR043144">
    <property type="entry name" value="Mal/L-sulf/L-lact_DH-like_ah"/>
</dbReference>
<dbReference type="RefSeq" id="WP_156267046.1">
    <property type="nucleotide sequence ID" value="NZ_CP032551.1"/>
</dbReference>
<dbReference type="GO" id="GO:0016491">
    <property type="term" value="F:oxidoreductase activity"/>
    <property type="evidence" value="ECO:0007669"/>
    <property type="project" value="UniProtKB-KW"/>
</dbReference>
<dbReference type="SUPFAM" id="SSF89733">
    <property type="entry name" value="L-sulfolactate dehydrogenase-like"/>
    <property type="match status" value="1"/>
</dbReference>